<dbReference type="Proteomes" id="UP000515369">
    <property type="component" value="Chromosome"/>
</dbReference>
<dbReference type="EMBL" id="CP059732">
    <property type="protein sequence ID" value="QMW06372.1"/>
    <property type="molecule type" value="Genomic_DNA"/>
</dbReference>
<name>A0A7G5H5I0_9BACT</name>
<gene>
    <name evidence="2" type="ORF">H3H32_16515</name>
</gene>
<dbReference type="RefSeq" id="WP_182463741.1">
    <property type="nucleotide sequence ID" value="NZ_CP059732.1"/>
</dbReference>
<keyword evidence="1" id="KW-0175">Coiled coil</keyword>
<proteinExistence type="predicted"/>
<accession>A0A7G5H5I0</accession>
<reference evidence="2 3" key="1">
    <citation type="submission" date="2020-07" db="EMBL/GenBank/DDBJ databases">
        <title>Spirosoma foliorum sp. nov., isolated from the leaves on the Nejang mountain Korea, Republic of.</title>
        <authorList>
            <person name="Ho H."/>
            <person name="Lee Y.-J."/>
            <person name="Nurcahyanto D.-A."/>
            <person name="Kim S.-G."/>
        </authorList>
    </citation>
    <scope>NUCLEOTIDE SEQUENCE [LARGE SCALE GENOMIC DNA]</scope>
    <source>
        <strain evidence="2 3">PL0136</strain>
    </source>
</reference>
<feature type="coiled-coil region" evidence="1">
    <location>
        <begin position="106"/>
        <end position="133"/>
    </location>
</feature>
<organism evidence="2 3">
    <name type="scientific">Spirosoma foliorum</name>
    <dbReference type="NCBI Taxonomy" id="2710596"/>
    <lineage>
        <taxon>Bacteria</taxon>
        <taxon>Pseudomonadati</taxon>
        <taxon>Bacteroidota</taxon>
        <taxon>Cytophagia</taxon>
        <taxon>Cytophagales</taxon>
        <taxon>Cytophagaceae</taxon>
        <taxon>Spirosoma</taxon>
    </lineage>
</organism>
<evidence type="ECO:0000313" key="3">
    <source>
        <dbReference type="Proteomes" id="UP000515369"/>
    </source>
</evidence>
<protein>
    <submittedName>
        <fullName evidence="2">Uncharacterized protein</fullName>
    </submittedName>
</protein>
<evidence type="ECO:0000256" key="1">
    <source>
        <dbReference type="SAM" id="Coils"/>
    </source>
</evidence>
<sequence>MSEALNIPTEIEENEAGLNGIVTIIQSELMGLEWLQKNALGRLKPQLVAGKLEPWIQRSADSAEYYPAYPNDTVDSFSCLYFHDDEECFNEIYVKRTLSIIVWANLQAIKLSKEELKRDVRGLLRELDCVMELGRSVDQTVTGAQSIYPGFDVSGLEERYNTYPYTAFRLECIVYFADLCY</sequence>
<dbReference type="AlphaFoldDB" id="A0A7G5H5I0"/>
<keyword evidence="3" id="KW-1185">Reference proteome</keyword>
<evidence type="ECO:0000313" key="2">
    <source>
        <dbReference type="EMBL" id="QMW06372.1"/>
    </source>
</evidence>
<dbReference type="KEGG" id="sfol:H3H32_16515"/>